<dbReference type="Pfam" id="PF07250">
    <property type="entry name" value="Glyoxal_oxid_N"/>
    <property type="match status" value="1"/>
</dbReference>
<sequence>MFLGNENSVYILDKAEDNAAQINGHPAWGALWDIGSHQTTLMEVRSNSFCASGMHLPNGSFASFGGNDAVGLQGKVGATTQTNPDGTGMWDSFYNDFDGRVAIRIVNPCTSSDNLAADSPCGWYDESTQLFMKRRRWYAAAEATGDGTVVILGGFVTGGFVNRWVPNVDPTTESGSAENTYEFYPARAEDPPIVQFLVKTSGLNAYAHTFLQPSGLMLVQANTSTMLWDYNNNIETQLPDMPNGVARVYPASGAVAMLPMTPANNYSSTLLFCGGSDMPESYYGDYAGPAFDTWTYPASKDCQRLTPEPQDGSAPAYEQDDDMLDGRTMGQFILLPDGTALVINGGSNGTAGYSIGTKNTPVDQMPFGVSLASGPVGTPALYNPNNPKGSRWSNAGMSTSPIARLYHSTAILLPDASVLVAGSNPNPDVNLTTVFSTEYRAEIFYPPYFNGAVRPAPQGRPATLSYGGAPFDITVPASSYNGTANDAAGNATVVVIRGGFTTHAMNMGQRFLQLNNTYTVNQNGSITLHVSQMPPNPNLFQPGPALMFVTISGIPSNGSYVIIGNGQVGTQPTAAVSALPASVRLSGNATTTGTGSGADSAVPSSSASGSSKLSTGALIGIIAGGVGALAALAAFLGICIARRRRAAARSGTSSYPLSAPAMAMAAAPAPYDNLAHRDSSIFAPLKPTSHYDDAWDPSTASINAPYKDDTRPGSSSFDTTAYDPYSQTGFPTASHALESHEPQGYAHEPYGQR</sequence>
<feature type="transmembrane region" description="Helical" evidence="3">
    <location>
        <begin position="617"/>
        <end position="641"/>
    </location>
</feature>
<dbReference type="SUPFAM" id="SSF81296">
    <property type="entry name" value="E set domains"/>
    <property type="match status" value="1"/>
</dbReference>
<feature type="domain" description="Galactose oxidase-like Early set" evidence="5">
    <location>
        <begin position="454"/>
        <end position="562"/>
    </location>
</feature>
<dbReference type="AlphaFoldDB" id="A0A0D2KSY6"/>
<feature type="compositionally biased region" description="Polar residues" evidence="2">
    <location>
        <begin position="712"/>
        <end position="731"/>
    </location>
</feature>
<dbReference type="InterPro" id="IPR009880">
    <property type="entry name" value="Glyoxal_oxidase_N"/>
</dbReference>
<dbReference type="OrthoDB" id="2019572at2759"/>
<dbReference type="OMA" id="KNDHVIM"/>
<dbReference type="InterPro" id="IPR011043">
    <property type="entry name" value="Gal_Oxase/kelch_b-propeller"/>
</dbReference>
<reference evidence="7" key="1">
    <citation type="submission" date="2014-04" db="EMBL/GenBank/DDBJ databases">
        <title>Evolutionary Origins and Diversification of the Mycorrhizal Mutualists.</title>
        <authorList>
            <consortium name="DOE Joint Genome Institute"/>
            <consortium name="Mycorrhizal Genomics Consortium"/>
            <person name="Kohler A."/>
            <person name="Kuo A."/>
            <person name="Nagy L.G."/>
            <person name="Floudas D."/>
            <person name="Copeland A."/>
            <person name="Barry K.W."/>
            <person name="Cichocki N."/>
            <person name="Veneault-Fourrey C."/>
            <person name="LaButti K."/>
            <person name="Lindquist E.A."/>
            <person name="Lipzen A."/>
            <person name="Lundell T."/>
            <person name="Morin E."/>
            <person name="Murat C."/>
            <person name="Riley R."/>
            <person name="Ohm R."/>
            <person name="Sun H."/>
            <person name="Tunlid A."/>
            <person name="Henrissat B."/>
            <person name="Grigoriev I.V."/>
            <person name="Hibbett D.S."/>
            <person name="Martin F."/>
        </authorList>
    </citation>
    <scope>NUCLEOTIDE SEQUENCE [LARGE SCALE GENOMIC DNA]</scope>
    <source>
        <strain evidence="7">FD-334 SS-4</strain>
    </source>
</reference>
<protein>
    <submittedName>
        <fullName evidence="6">Copper radical oxidase</fullName>
    </submittedName>
</protein>
<dbReference type="PANTHER" id="PTHR32208">
    <property type="entry name" value="SECRETED PROTEIN-RELATED"/>
    <property type="match status" value="1"/>
</dbReference>
<dbReference type="Pfam" id="PF09118">
    <property type="entry name" value="GO-like_E_set"/>
    <property type="match status" value="1"/>
</dbReference>
<keyword evidence="3" id="KW-0472">Membrane</keyword>
<dbReference type="CDD" id="cd02851">
    <property type="entry name" value="E_set_GO_C"/>
    <property type="match status" value="1"/>
</dbReference>
<proteinExistence type="predicted"/>
<dbReference type="Gene3D" id="2.130.10.80">
    <property type="entry name" value="Galactose oxidase/kelch, beta-propeller"/>
    <property type="match status" value="1"/>
</dbReference>
<evidence type="ECO:0000259" key="5">
    <source>
        <dbReference type="Pfam" id="PF09118"/>
    </source>
</evidence>
<evidence type="ECO:0000256" key="2">
    <source>
        <dbReference type="SAM" id="MobiDB-lite"/>
    </source>
</evidence>
<dbReference type="STRING" id="945553.A0A0D2KSY6"/>
<dbReference type="InterPro" id="IPR014756">
    <property type="entry name" value="Ig_E-set"/>
</dbReference>
<dbReference type="PANTHER" id="PTHR32208:SF21">
    <property type="entry name" value="LOW QUALITY PROTEIN: ALDEHYDE OXIDASE GLOX-LIKE"/>
    <property type="match status" value="1"/>
</dbReference>
<keyword evidence="3" id="KW-0812">Transmembrane</keyword>
<evidence type="ECO:0000256" key="3">
    <source>
        <dbReference type="SAM" id="Phobius"/>
    </source>
</evidence>
<keyword evidence="1" id="KW-0732">Signal</keyword>
<accession>A0A0D2KSY6</accession>
<name>A0A0D2KSY6_HYPSF</name>
<dbReference type="EMBL" id="KN817599">
    <property type="protein sequence ID" value="KJA17747.1"/>
    <property type="molecule type" value="Genomic_DNA"/>
</dbReference>
<dbReference type="Gene3D" id="2.60.40.10">
    <property type="entry name" value="Immunoglobulins"/>
    <property type="match status" value="1"/>
</dbReference>
<keyword evidence="3" id="KW-1133">Transmembrane helix</keyword>
<dbReference type="InterPro" id="IPR015202">
    <property type="entry name" value="GO-like_E_set"/>
</dbReference>
<evidence type="ECO:0000313" key="7">
    <source>
        <dbReference type="Proteomes" id="UP000054270"/>
    </source>
</evidence>
<gene>
    <name evidence="6" type="ORF">HYPSUDRAFT_90528</name>
</gene>
<feature type="domain" description="Glyoxal oxidase N-terminal" evidence="4">
    <location>
        <begin position="174"/>
        <end position="448"/>
    </location>
</feature>
<feature type="region of interest" description="Disordered" evidence="2">
    <location>
        <begin position="701"/>
        <end position="753"/>
    </location>
</feature>
<dbReference type="InterPro" id="IPR013783">
    <property type="entry name" value="Ig-like_fold"/>
</dbReference>
<dbReference type="InterPro" id="IPR037293">
    <property type="entry name" value="Gal_Oxidase_central_sf"/>
</dbReference>
<evidence type="ECO:0000259" key="4">
    <source>
        <dbReference type="Pfam" id="PF07250"/>
    </source>
</evidence>
<dbReference type="Proteomes" id="UP000054270">
    <property type="component" value="Unassembled WGS sequence"/>
</dbReference>
<evidence type="ECO:0000313" key="6">
    <source>
        <dbReference type="EMBL" id="KJA17747.1"/>
    </source>
</evidence>
<organism evidence="6 7">
    <name type="scientific">Hypholoma sublateritium (strain FD-334 SS-4)</name>
    <dbReference type="NCBI Taxonomy" id="945553"/>
    <lineage>
        <taxon>Eukaryota</taxon>
        <taxon>Fungi</taxon>
        <taxon>Dikarya</taxon>
        <taxon>Basidiomycota</taxon>
        <taxon>Agaricomycotina</taxon>
        <taxon>Agaricomycetes</taxon>
        <taxon>Agaricomycetidae</taxon>
        <taxon>Agaricales</taxon>
        <taxon>Agaricineae</taxon>
        <taxon>Strophariaceae</taxon>
        <taxon>Hypholoma</taxon>
    </lineage>
</organism>
<keyword evidence="7" id="KW-1185">Reference proteome</keyword>
<evidence type="ECO:0000256" key="1">
    <source>
        <dbReference type="ARBA" id="ARBA00022729"/>
    </source>
</evidence>
<dbReference type="SUPFAM" id="SSF50965">
    <property type="entry name" value="Galactose oxidase, central domain"/>
    <property type="match status" value="1"/>
</dbReference>